<sequence>MMLGRSIDRDAALQLWESSGPSGYMIVEANGGLNPQHTAICNAVAAAGISIIKFVLNA</sequence>
<protein>
    <submittedName>
        <fullName evidence="1">Uncharacterized protein</fullName>
    </submittedName>
</protein>
<accession>A0A8T1QLB4</accession>
<dbReference type="EMBL" id="CM031813">
    <property type="protein sequence ID" value="KAG6655548.1"/>
    <property type="molecule type" value="Genomic_DNA"/>
</dbReference>
<keyword evidence="2" id="KW-1185">Reference proteome</keyword>
<organism evidence="1 2">
    <name type="scientific">Carya illinoinensis</name>
    <name type="common">Pecan</name>
    <dbReference type="NCBI Taxonomy" id="32201"/>
    <lineage>
        <taxon>Eukaryota</taxon>
        <taxon>Viridiplantae</taxon>
        <taxon>Streptophyta</taxon>
        <taxon>Embryophyta</taxon>
        <taxon>Tracheophyta</taxon>
        <taxon>Spermatophyta</taxon>
        <taxon>Magnoliopsida</taxon>
        <taxon>eudicotyledons</taxon>
        <taxon>Gunneridae</taxon>
        <taxon>Pentapetalae</taxon>
        <taxon>rosids</taxon>
        <taxon>fabids</taxon>
        <taxon>Fagales</taxon>
        <taxon>Juglandaceae</taxon>
        <taxon>Carya</taxon>
    </lineage>
</organism>
<proteinExistence type="predicted"/>
<evidence type="ECO:0000313" key="2">
    <source>
        <dbReference type="Proteomes" id="UP000811609"/>
    </source>
</evidence>
<gene>
    <name evidence="1" type="ORF">CIPAW_05G224600</name>
</gene>
<dbReference type="Proteomes" id="UP000811609">
    <property type="component" value="Chromosome 5"/>
</dbReference>
<reference evidence="1" key="1">
    <citation type="submission" date="2020-12" db="EMBL/GenBank/DDBJ databases">
        <title>WGS assembly of Carya illinoinensis cv. Pawnee.</title>
        <authorList>
            <person name="Platts A."/>
            <person name="Shu S."/>
            <person name="Wright S."/>
            <person name="Barry K."/>
            <person name="Edger P."/>
            <person name="Pires J.C."/>
            <person name="Schmutz J."/>
        </authorList>
    </citation>
    <scope>NUCLEOTIDE SEQUENCE</scope>
    <source>
        <tissue evidence="1">Leaf</tissue>
    </source>
</reference>
<comment type="caution">
    <text evidence="1">The sequence shown here is derived from an EMBL/GenBank/DDBJ whole genome shotgun (WGS) entry which is preliminary data.</text>
</comment>
<dbReference type="AlphaFoldDB" id="A0A8T1QLB4"/>
<evidence type="ECO:0000313" key="1">
    <source>
        <dbReference type="EMBL" id="KAG6655548.1"/>
    </source>
</evidence>
<name>A0A8T1QLB4_CARIL</name>